<evidence type="ECO:0000313" key="2">
    <source>
        <dbReference type="Proteomes" id="UP000294752"/>
    </source>
</evidence>
<comment type="caution">
    <text evidence="1">The sequence shown here is derived from an EMBL/GenBank/DDBJ whole genome shotgun (WGS) entry which is preliminary data.</text>
</comment>
<dbReference type="EMBL" id="SNZV01000002">
    <property type="protein sequence ID" value="TDS16011.1"/>
    <property type="molecule type" value="Genomic_DNA"/>
</dbReference>
<dbReference type="Proteomes" id="UP000294752">
    <property type="component" value="Unassembled WGS sequence"/>
</dbReference>
<accession>A0A4R7D733</accession>
<organism evidence="1 2">
    <name type="scientific">Sphingobacterium paludis</name>
    <dbReference type="NCBI Taxonomy" id="1476465"/>
    <lineage>
        <taxon>Bacteria</taxon>
        <taxon>Pseudomonadati</taxon>
        <taxon>Bacteroidota</taxon>
        <taxon>Sphingobacteriia</taxon>
        <taxon>Sphingobacteriales</taxon>
        <taxon>Sphingobacteriaceae</taxon>
        <taxon>Sphingobacterium</taxon>
    </lineage>
</organism>
<reference evidence="1 2" key="1">
    <citation type="submission" date="2019-03" db="EMBL/GenBank/DDBJ databases">
        <title>Genomic Encyclopedia of Type Strains, Phase III (KMG-III): the genomes of soil and plant-associated and newly described type strains.</title>
        <authorList>
            <person name="Whitman W."/>
        </authorList>
    </citation>
    <scope>NUCLEOTIDE SEQUENCE [LARGE SCALE GENOMIC DNA]</scope>
    <source>
        <strain evidence="1 2">CGMCC 1.12801</strain>
    </source>
</reference>
<protein>
    <submittedName>
        <fullName evidence="1">Uncharacterized protein</fullName>
    </submittedName>
</protein>
<name>A0A4R7D733_9SPHI</name>
<keyword evidence="2" id="KW-1185">Reference proteome</keyword>
<proteinExistence type="predicted"/>
<evidence type="ECO:0000313" key="1">
    <source>
        <dbReference type="EMBL" id="TDS16011.1"/>
    </source>
</evidence>
<gene>
    <name evidence="1" type="ORF">B0I21_102333</name>
</gene>
<dbReference type="AlphaFoldDB" id="A0A4R7D733"/>
<sequence>MDLNKAVKLTSLAPVSKFYFLNFFTVLSNNESMFLVRNQLNKLKNCIPTV</sequence>